<dbReference type="Proteomes" id="UP001224775">
    <property type="component" value="Unassembled WGS sequence"/>
</dbReference>
<organism evidence="1 2">
    <name type="scientific">Skeletonema marinoi</name>
    <dbReference type="NCBI Taxonomy" id="267567"/>
    <lineage>
        <taxon>Eukaryota</taxon>
        <taxon>Sar</taxon>
        <taxon>Stramenopiles</taxon>
        <taxon>Ochrophyta</taxon>
        <taxon>Bacillariophyta</taxon>
        <taxon>Coscinodiscophyceae</taxon>
        <taxon>Thalassiosirophycidae</taxon>
        <taxon>Thalassiosirales</taxon>
        <taxon>Skeletonemataceae</taxon>
        <taxon>Skeletonema</taxon>
        <taxon>Skeletonema marinoi-dohrnii complex</taxon>
    </lineage>
</organism>
<proteinExistence type="predicted"/>
<name>A0AAD9DDQ9_9STRA</name>
<protein>
    <submittedName>
        <fullName evidence="1">Uncharacterized protein</fullName>
    </submittedName>
</protein>
<reference evidence="1" key="1">
    <citation type="submission" date="2023-06" db="EMBL/GenBank/DDBJ databases">
        <title>Survivors Of The Sea: Transcriptome response of Skeletonema marinoi to long-term dormancy.</title>
        <authorList>
            <person name="Pinder M.I.M."/>
            <person name="Kourtchenko O."/>
            <person name="Robertson E.K."/>
            <person name="Larsson T."/>
            <person name="Maumus F."/>
            <person name="Osuna-Cruz C.M."/>
            <person name="Vancaester E."/>
            <person name="Stenow R."/>
            <person name="Vandepoele K."/>
            <person name="Ploug H."/>
            <person name="Bruchert V."/>
            <person name="Godhe A."/>
            <person name="Topel M."/>
        </authorList>
    </citation>
    <scope>NUCLEOTIDE SEQUENCE</scope>
    <source>
        <strain evidence="1">R05AC</strain>
    </source>
</reference>
<evidence type="ECO:0000313" key="1">
    <source>
        <dbReference type="EMBL" id="KAK1743562.1"/>
    </source>
</evidence>
<keyword evidence="2" id="KW-1185">Reference proteome</keyword>
<dbReference type="EMBL" id="JATAAI010000009">
    <property type="protein sequence ID" value="KAK1743562.1"/>
    <property type="molecule type" value="Genomic_DNA"/>
</dbReference>
<evidence type="ECO:0000313" key="2">
    <source>
        <dbReference type="Proteomes" id="UP001224775"/>
    </source>
</evidence>
<gene>
    <name evidence="1" type="ORF">QTG54_006183</name>
</gene>
<dbReference type="AlphaFoldDB" id="A0AAD9DDQ9"/>
<accession>A0AAD9DDQ9</accession>
<sequence length="287" mass="32372">MMNLENSDAYLSIERRKAMEDSSAVTTETMSGGSLQSTMLMPAVKQEEADREEDVRVNMRCWRCSLSRRHLRRQSSSSVLHIHKNRLICYIIIGIISTIATVDHLRTFVINERALLTQMGRQRYRTRRRDKNKARFCDETDEPKRWKLFTSGWRSLSTCEEFDLSLRRTKLGDNGVKRLMSQLGNPLEVNADTAHVVDLDRIPTAASTSIFINLEGNPIGLLGFKDLQRAVDKARINGIKVVIVGGGGADDSPKHSNLDTQHVVKVGPITYRKTRVAGTMAFARAPD</sequence>
<comment type="caution">
    <text evidence="1">The sequence shown here is derived from an EMBL/GenBank/DDBJ whole genome shotgun (WGS) entry which is preliminary data.</text>
</comment>